<feature type="region of interest" description="Disordered" evidence="1">
    <location>
        <begin position="163"/>
        <end position="201"/>
    </location>
</feature>
<evidence type="ECO:0000256" key="1">
    <source>
        <dbReference type="SAM" id="MobiDB-lite"/>
    </source>
</evidence>
<accession>A0A1N7QH36</accession>
<proteinExistence type="predicted"/>
<name>A0A1N7QH36_9RHOB</name>
<dbReference type="OrthoDB" id="996425at2"/>
<evidence type="ECO:0000313" key="3">
    <source>
        <dbReference type="Proteomes" id="UP000186221"/>
    </source>
</evidence>
<sequence>MSFCSGAFGSIRVWLRAGIVLALCAGPLGAQPMQDYDLRSAAFHVPAGWTVTYSSRDREYDFASPDGRYQLWARWWLPDEPLLGFADIVAHETRPLAGQEALVVHLENDAERMLELAFPKTDVEGEIFLWQLIAAPAQVPLAEHRALFEQLLAGIALDGVPALGGADPPTTPLPETPGGQSGWLAPPAPPAAAAPFTAPHGGAPRYTDATGAFSLPLPAGWTSFATEAPGLREVVLVSPGRDALVLAALASADGGRSARQVLEDFTARIYNDTLQARSIEGEGWPRIAGTRVHAVETVSKVYPINSVALPYARGRVWIYRAPDAPAPFFLATVRAPDASADLSSMLGLIAEGFQPGPGPGPGAAAPVQAVPAATPAQSLPNFAEAMRPPGLLFDGASLSGLTPIAFSGAEFARDAQITPDGLTMDFAEGRGWAKAGFAATGAPLAPPPAGQVWHLRAVIDAARSTSLTLALSPPETATQDPWEAHALRLHLLDLGEGVGRAELTLAGGAEKASVKFFWPKGETTLDLVLRPDSTVELRDASAGVQLLEMRHTTPLPQGPLVALAYMQVPGKNRAAHLVLKRFEAVQEPFAPAPAEGAFVTGDRPGQVLFDGTGLGSVWLPNARREGAFWRDAVLEGDSRGGDAQTGAALRIGWSEPKTGDYLGIVSPEAVLWLDGLHGSGEAALQVGIDPAATGDFEISLSGRYTLPGNLSDNDSYVLRFRRQPDGGYSALSSRRAGEKQGVRTETLAALPKSIRLVLRPGRVRVEAEGVNSDWLVWPEAAEGAGLRMAVHAVADFEGKGALALREIRRAGRAEPPAPAAAPAPGVAPLPEKALFTPPMGPGWRGLSSGAAEFAKLSMAGPKSFLLRRRSPVPDWSRIALVGPEPALVLDYRLDSTPYDLTLSVRPPSDPGPDFGMRLFLSEDPERHEDSAKAVLTLEVPRQGPDAGALVVQFHTGHFSYDHWRRVLPAAWWRAHWDGKVTLRFETGAISVWLAGRPIMRGRTAVAVRGRTLWPVITPGGIEKTAPGQVNLLALSAGWATPGGMDAAERLRLIDDDAFAAADFVDALSADLKGD</sequence>
<keyword evidence="3" id="KW-1185">Reference proteome</keyword>
<protein>
    <submittedName>
        <fullName evidence="2">Uncharacterized protein</fullName>
    </submittedName>
</protein>
<dbReference type="RefSeq" id="WP_139327869.1">
    <property type="nucleotide sequence ID" value="NZ_FTOG01000019.1"/>
</dbReference>
<dbReference type="Proteomes" id="UP000186221">
    <property type="component" value="Unassembled WGS sequence"/>
</dbReference>
<organism evidence="2 3">
    <name type="scientific">Rhodobacter aestuarii</name>
    <dbReference type="NCBI Taxonomy" id="453582"/>
    <lineage>
        <taxon>Bacteria</taxon>
        <taxon>Pseudomonadati</taxon>
        <taxon>Pseudomonadota</taxon>
        <taxon>Alphaproteobacteria</taxon>
        <taxon>Rhodobacterales</taxon>
        <taxon>Rhodobacter group</taxon>
        <taxon>Rhodobacter</taxon>
    </lineage>
</organism>
<reference evidence="3" key="1">
    <citation type="submission" date="2017-01" db="EMBL/GenBank/DDBJ databases">
        <authorList>
            <person name="Varghese N."/>
            <person name="Submissions S."/>
        </authorList>
    </citation>
    <scope>NUCLEOTIDE SEQUENCE [LARGE SCALE GENOMIC DNA]</scope>
    <source>
        <strain evidence="3">DSM 19945</strain>
    </source>
</reference>
<dbReference type="EMBL" id="FTOG01000019">
    <property type="protein sequence ID" value="SIT22138.1"/>
    <property type="molecule type" value="Genomic_DNA"/>
</dbReference>
<gene>
    <name evidence="2" type="ORF">SAMN05421580_11923</name>
</gene>
<evidence type="ECO:0000313" key="2">
    <source>
        <dbReference type="EMBL" id="SIT22138.1"/>
    </source>
</evidence>
<dbReference type="AlphaFoldDB" id="A0A1N7QH36"/>
<dbReference type="STRING" id="453582.SAMN05421580_11923"/>